<feature type="compositionally biased region" description="Polar residues" evidence="1">
    <location>
        <begin position="110"/>
        <end position="121"/>
    </location>
</feature>
<reference evidence="3 5" key="1">
    <citation type="journal article" date="2012" name="Nature">
        <title>Algal genomes reveal evolutionary mosaicism and the fate of nucleomorphs.</title>
        <authorList>
            <consortium name="DOE Joint Genome Institute"/>
            <person name="Curtis B.A."/>
            <person name="Tanifuji G."/>
            <person name="Burki F."/>
            <person name="Gruber A."/>
            <person name="Irimia M."/>
            <person name="Maruyama S."/>
            <person name="Arias M.C."/>
            <person name="Ball S.G."/>
            <person name="Gile G.H."/>
            <person name="Hirakawa Y."/>
            <person name="Hopkins J.F."/>
            <person name="Kuo A."/>
            <person name="Rensing S.A."/>
            <person name="Schmutz J."/>
            <person name="Symeonidi A."/>
            <person name="Elias M."/>
            <person name="Eveleigh R.J."/>
            <person name="Herman E.K."/>
            <person name="Klute M.J."/>
            <person name="Nakayama T."/>
            <person name="Obornik M."/>
            <person name="Reyes-Prieto A."/>
            <person name="Armbrust E.V."/>
            <person name="Aves S.J."/>
            <person name="Beiko R.G."/>
            <person name="Coutinho P."/>
            <person name="Dacks J.B."/>
            <person name="Durnford D.G."/>
            <person name="Fast N.M."/>
            <person name="Green B.R."/>
            <person name="Grisdale C.J."/>
            <person name="Hempel F."/>
            <person name="Henrissat B."/>
            <person name="Hoppner M.P."/>
            <person name="Ishida K."/>
            <person name="Kim E."/>
            <person name="Koreny L."/>
            <person name="Kroth P.G."/>
            <person name="Liu Y."/>
            <person name="Malik S.B."/>
            <person name="Maier U.G."/>
            <person name="McRose D."/>
            <person name="Mock T."/>
            <person name="Neilson J.A."/>
            <person name="Onodera N.T."/>
            <person name="Poole A.M."/>
            <person name="Pritham E.J."/>
            <person name="Richards T.A."/>
            <person name="Rocap G."/>
            <person name="Roy S.W."/>
            <person name="Sarai C."/>
            <person name="Schaack S."/>
            <person name="Shirato S."/>
            <person name="Slamovits C.H."/>
            <person name="Spencer D.F."/>
            <person name="Suzuki S."/>
            <person name="Worden A.Z."/>
            <person name="Zauner S."/>
            <person name="Barry K."/>
            <person name="Bell C."/>
            <person name="Bharti A.K."/>
            <person name="Crow J.A."/>
            <person name="Grimwood J."/>
            <person name="Kramer R."/>
            <person name="Lindquist E."/>
            <person name="Lucas S."/>
            <person name="Salamov A."/>
            <person name="McFadden G.I."/>
            <person name="Lane C.E."/>
            <person name="Keeling P.J."/>
            <person name="Gray M.W."/>
            <person name="Grigoriev I.V."/>
            <person name="Archibald J.M."/>
        </authorList>
    </citation>
    <scope>NUCLEOTIDE SEQUENCE</scope>
    <source>
        <strain evidence="3 5">CCMP2712</strain>
    </source>
</reference>
<dbReference type="RefSeq" id="XP_005831438.1">
    <property type="nucleotide sequence ID" value="XM_005831381.1"/>
</dbReference>
<feature type="compositionally biased region" description="Low complexity" evidence="1">
    <location>
        <begin position="711"/>
        <end position="723"/>
    </location>
</feature>
<dbReference type="Proteomes" id="UP000011087">
    <property type="component" value="Unassembled WGS sequence"/>
</dbReference>
<proteinExistence type="predicted"/>
<keyword evidence="5" id="KW-1185">Reference proteome</keyword>
<evidence type="ECO:0000313" key="4">
    <source>
        <dbReference type="EnsemblProtists" id="EKX44458"/>
    </source>
</evidence>
<accession>L1J7E3</accession>
<sequence length="785" mass="86929">MGFFHIGKQPRRFAYELSKIEYTRRSKGNSSAFVGVGRAKWQEGALKLSATLYSSEIGRSFDAKDIKLTWVEAERGKGSMNGCDRVEEVVKAGRLRFTLRSCLESEDTSQEFPATSDQNESTVDRGKEAKKVEDLKSLETSQSNHASGRGRDRKKDPEDGKNGQNGRKGTPRKEEGNVIQPTDVSGKDLAVARKVAKKESSGPKKNLTKEEEKSKDEEKNSSQSDFKDEEKKLSPVKGVEAKKAKLAPPATKTSGQPRKEKRESSMDSSNSDETRTRKLVHRISDRVESGTSREREREEEDVDWKGVKSKENVKHRMEKVAAVELLKAIAVIKQHEQVLADLSLKVEFTEIESDLFTLLESCIYCISPYKTCIAGPSENGGSNVRTEPSVVNQYDVCYSAWIITRSMLHWNLYNVPEQESAALPAASSSFVSLFFDKMSRAWQSMAASCDPQSMCCFAILSNISSLLIALRSKTLPGKGKEAGRSKREISAADQLRTEVESFIKSLSKTLESLYARAIEAEFKDMKLAALNLVQLCVGGEAASGVALVESYFRRLAERFEDAGLLPWFRRGIAKAVMAYLDGELLDVLLTESSYCTFDGALALKSGVTRVERVVLKAANKFGWDEQLSNSTLAVGSRSSMQVDVGPETLSLPLTRQATDVLMMEKYMLVGPEATDWRQQICPNLSTRRIFTLVASFSPDPSAPNPVPKEVLSSLKAEASSESSGPLHGKDDLSHRASLEYAPFPRVNERELVLHRLALPLPAVCIPEGMRSKRSFSFLKSDEGVS</sequence>
<feature type="compositionally biased region" description="Basic and acidic residues" evidence="1">
    <location>
        <begin position="122"/>
        <end position="137"/>
    </location>
</feature>
<reference evidence="5" key="2">
    <citation type="submission" date="2012-11" db="EMBL/GenBank/DDBJ databases">
        <authorList>
            <person name="Kuo A."/>
            <person name="Curtis B.A."/>
            <person name="Tanifuji G."/>
            <person name="Burki F."/>
            <person name="Gruber A."/>
            <person name="Irimia M."/>
            <person name="Maruyama S."/>
            <person name="Arias M.C."/>
            <person name="Ball S.G."/>
            <person name="Gile G.H."/>
            <person name="Hirakawa Y."/>
            <person name="Hopkins J.F."/>
            <person name="Rensing S.A."/>
            <person name="Schmutz J."/>
            <person name="Symeonidi A."/>
            <person name="Elias M."/>
            <person name="Eveleigh R.J."/>
            <person name="Herman E.K."/>
            <person name="Klute M.J."/>
            <person name="Nakayama T."/>
            <person name="Obornik M."/>
            <person name="Reyes-Prieto A."/>
            <person name="Armbrust E.V."/>
            <person name="Aves S.J."/>
            <person name="Beiko R.G."/>
            <person name="Coutinho P."/>
            <person name="Dacks J.B."/>
            <person name="Durnford D.G."/>
            <person name="Fast N.M."/>
            <person name="Green B.R."/>
            <person name="Grisdale C."/>
            <person name="Hempe F."/>
            <person name="Henrissat B."/>
            <person name="Hoppner M.P."/>
            <person name="Ishida K.-I."/>
            <person name="Kim E."/>
            <person name="Koreny L."/>
            <person name="Kroth P.G."/>
            <person name="Liu Y."/>
            <person name="Malik S.-B."/>
            <person name="Maier U.G."/>
            <person name="McRose D."/>
            <person name="Mock T."/>
            <person name="Neilson J.A."/>
            <person name="Onodera N.T."/>
            <person name="Poole A.M."/>
            <person name="Pritham E.J."/>
            <person name="Richards T.A."/>
            <person name="Rocap G."/>
            <person name="Roy S.W."/>
            <person name="Sarai C."/>
            <person name="Schaack S."/>
            <person name="Shirato S."/>
            <person name="Slamovits C.H."/>
            <person name="Spencer D.F."/>
            <person name="Suzuki S."/>
            <person name="Worden A.Z."/>
            <person name="Zauner S."/>
            <person name="Barry K."/>
            <person name="Bell C."/>
            <person name="Bharti A.K."/>
            <person name="Crow J.A."/>
            <person name="Grimwood J."/>
            <person name="Kramer R."/>
            <person name="Lindquist E."/>
            <person name="Lucas S."/>
            <person name="Salamov A."/>
            <person name="McFadden G.I."/>
            <person name="Lane C.E."/>
            <person name="Keeling P.J."/>
            <person name="Gray M.W."/>
            <person name="Grigoriev I.V."/>
            <person name="Archibald J.M."/>
        </authorList>
    </citation>
    <scope>NUCLEOTIDE SEQUENCE</scope>
    <source>
        <strain evidence="5">CCMP2712</strain>
    </source>
</reference>
<reference evidence="4" key="3">
    <citation type="submission" date="2015-06" db="UniProtKB">
        <authorList>
            <consortium name="EnsemblProtists"/>
        </authorList>
    </citation>
    <scope>IDENTIFICATION</scope>
</reference>
<dbReference type="AlphaFoldDB" id="L1J7E3"/>
<evidence type="ECO:0000313" key="5">
    <source>
        <dbReference type="Proteomes" id="UP000011087"/>
    </source>
</evidence>
<dbReference type="PaxDb" id="55529-EKX44458"/>
<feature type="region of interest" description="Disordered" evidence="1">
    <location>
        <begin position="699"/>
        <end position="731"/>
    </location>
</feature>
<dbReference type="KEGG" id="gtt:GUITHDRAFT_109581"/>
<feature type="compositionally biased region" description="Basic and acidic residues" evidence="1">
    <location>
        <begin position="197"/>
        <end position="243"/>
    </location>
</feature>
<dbReference type="GeneID" id="17301125"/>
<feature type="compositionally biased region" description="Basic and acidic residues" evidence="1">
    <location>
        <begin position="272"/>
        <end position="296"/>
    </location>
</feature>
<dbReference type="HOGENOM" id="CLU_357332_0_0_1"/>
<feature type="domain" description="Dilute" evidence="2">
    <location>
        <begin position="493"/>
        <end position="720"/>
    </location>
</feature>
<dbReference type="OrthoDB" id="10674044at2759"/>
<name>L1J7E3_GUITC</name>
<dbReference type="EMBL" id="JH993004">
    <property type="protein sequence ID" value="EKX44458.1"/>
    <property type="molecule type" value="Genomic_DNA"/>
</dbReference>
<feature type="region of interest" description="Disordered" evidence="1">
    <location>
        <begin position="106"/>
        <end position="300"/>
    </location>
</feature>
<organism evidence="3">
    <name type="scientific">Guillardia theta (strain CCMP2712)</name>
    <name type="common">Cryptophyte</name>
    <dbReference type="NCBI Taxonomy" id="905079"/>
    <lineage>
        <taxon>Eukaryota</taxon>
        <taxon>Cryptophyceae</taxon>
        <taxon>Pyrenomonadales</taxon>
        <taxon>Geminigeraceae</taxon>
        <taxon>Guillardia</taxon>
    </lineage>
</organism>
<feature type="compositionally biased region" description="Basic and acidic residues" evidence="1">
    <location>
        <begin position="149"/>
        <end position="161"/>
    </location>
</feature>
<gene>
    <name evidence="3" type="ORF">GUITHDRAFT_109581</name>
</gene>
<dbReference type="EnsemblProtists" id="EKX44458">
    <property type="protein sequence ID" value="EKX44458"/>
    <property type="gene ID" value="GUITHDRAFT_109581"/>
</dbReference>
<protein>
    <recommendedName>
        <fullName evidence="2">Dilute domain-containing protein</fullName>
    </recommendedName>
</protein>
<dbReference type="PROSITE" id="PS51126">
    <property type="entry name" value="DILUTE"/>
    <property type="match status" value="1"/>
</dbReference>
<evidence type="ECO:0000259" key="2">
    <source>
        <dbReference type="PROSITE" id="PS51126"/>
    </source>
</evidence>
<dbReference type="InterPro" id="IPR002710">
    <property type="entry name" value="Dilute_dom"/>
</dbReference>
<evidence type="ECO:0000256" key="1">
    <source>
        <dbReference type="SAM" id="MobiDB-lite"/>
    </source>
</evidence>
<evidence type="ECO:0000313" key="3">
    <source>
        <dbReference type="EMBL" id="EKX44458.1"/>
    </source>
</evidence>